<dbReference type="InterPro" id="IPR014710">
    <property type="entry name" value="RmlC-like_jellyroll"/>
</dbReference>
<evidence type="ECO:0000256" key="1">
    <source>
        <dbReference type="ARBA" id="ARBA00023015"/>
    </source>
</evidence>
<dbReference type="SUPFAM" id="SSF51206">
    <property type="entry name" value="cAMP-binding domain-like"/>
    <property type="match status" value="1"/>
</dbReference>
<organism evidence="6 7">
    <name type="scientific">Draconibacterium sediminis</name>
    <dbReference type="NCBI Taxonomy" id="1544798"/>
    <lineage>
        <taxon>Bacteria</taxon>
        <taxon>Pseudomonadati</taxon>
        <taxon>Bacteroidota</taxon>
        <taxon>Bacteroidia</taxon>
        <taxon>Marinilabiliales</taxon>
        <taxon>Prolixibacteraceae</taxon>
        <taxon>Draconibacterium</taxon>
    </lineage>
</organism>
<keyword evidence="7" id="KW-1185">Reference proteome</keyword>
<dbReference type="PANTHER" id="PTHR24567:SF26">
    <property type="entry name" value="REGULATORY PROTEIN YEIL"/>
    <property type="match status" value="1"/>
</dbReference>
<keyword evidence="3" id="KW-0804">Transcription</keyword>
<dbReference type="Gene3D" id="2.60.120.10">
    <property type="entry name" value="Jelly Rolls"/>
    <property type="match status" value="1"/>
</dbReference>
<dbReference type="InterPro" id="IPR018490">
    <property type="entry name" value="cNMP-bd_dom_sf"/>
</dbReference>
<reference evidence="6 7" key="1">
    <citation type="submission" date="2014-09" db="EMBL/GenBank/DDBJ databases">
        <title>Draft Genome Sequence of Draconibacterium sp. JN14CK-3.</title>
        <authorList>
            <person name="Dong C."/>
            <person name="Lai Q."/>
            <person name="Shao Z."/>
        </authorList>
    </citation>
    <scope>NUCLEOTIDE SEQUENCE [LARGE SCALE GENOMIC DNA]</scope>
    <source>
        <strain evidence="6 7">JN14CK-3</strain>
    </source>
</reference>
<dbReference type="GO" id="GO:0005829">
    <property type="term" value="C:cytosol"/>
    <property type="evidence" value="ECO:0007669"/>
    <property type="project" value="TreeGrafter"/>
</dbReference>
<dbReference type="PANTHER" id="PTHR24567">
    <property type="entry name" value="CRP FAMILY TRANSCRIPTIONAL REGULATORY PROTEIN"/>
    <property type="match status" value="1"/>
</dbReference>
<dbReference type="Gene3D" id="1.10.10.10">
    <property type="entry name" value="Winged helix-like DNA-binding domain superfamily/Winged helix DNA-binding domain"/>
    <property type="match status" value="1"/>
</dbReference>
<feature type="domain" description="Cyclic nucleotide-binding" evidence="4">
    <location>
        <begin position="7"/>
        <end position="69"/>
    </location>
</feature>
<dbReference type="CDD" id="cd00038">
    <property type="entry name" value="CAP_ED"/>
    <property type="match status" value="1"/>
</dbReference>
<gene>
    <name evidence="6" type="ORF">LH29_18865</name>
</gene>
<dbReference type="InterPro" id="IPR036390">
    <property type="entry name" value="WH_DNA-bd_sf"/>
</dbReference>
<dbReference type="InterPro" id="IPR036388">
    <property type="entry name" value="WH-like_DNA-bd_sf"/>
</dbReference>
<dbReference type="InterPro" id="IPR000595">
    <property type="entry name" value="cNMP-bd_dom"/>
</dbReference>
<sequence>MEDFYTRYNFLEPELQEEILQVAVRKKFAQHETLIREGQFISSFPMVLKGLIRVSRTSEAGNELLLYYLQADEVCAMSLTCCMARQISEVNAIAEVDTEVLMIPVEMLDAWTSKYPLWKQYVMQTFQNRFRELINTLDAVAFLKLDERLVKFFIDRHKKSGVQTYSGTHQDLALQLNSSREVISRLLKKLEKDGKVSLSRNFIDFSGVL</sequence>
<dbReference type="OrthoDB" id="1116216at2"/>
<dbReference type="PATRIC" id="fig|1544798.3.peg.3943"/>
<evidence type="ECO:0000259" key="5">
    <source>
        <dbReference type="PROSITE" id="PS51063"/>
    </source>
</evidence>
<evidence type="ECO:0008006" key="8">
    <source>
        <dbReference type="Google" id="ProtNLM"/>
    </source>
</evidence>
<dbReference type="STRING" id="1544798.LH29_18865"/>
<evidence type="ECO:0000256" key="2">
    <source>
        <dbReference type="ARBA" id="ARBA00023125"/>
    </source>
</evidence>
<accession>A0A0D8J6K8</accession>
<evidence type="ECO:0000313" key="7">
    <source>
        <dbReference type="Proteomes" id="UP000032544"/>
    </source>
</evidence>
<keyword evidence="2" id="KW-0238">DNA-binding</keyword>
<name>A0A0D8J6K8_9BACT</name>
<dbReference type="AlphaFoldDB" id="A0A0D8J6K8"/>
<proteinExistence type="predicted"/>
<dbReference type="InterPro" id="IPR050397">
    <property type="entry name" value="Env_Response_Regulators"/>
</dbReference>
<dbReference type="InterPro" id="IPR012318">
    <property type="entry name" value="HTH_CRP"/>
</dbReference>
<evidence type="ECO:0000313" key="6">
    <source>
        <dbReference type="EMBL" id="KJF42605.1"/>
    </source>
</evidence>
<dbReference type="PROSITE" id="PS51063">
    <property type="entry name" value="HTH_CRP_2"/>
    <property type="match status" value="1"/>
</dbReference>
<dbReference type="SUPFAM" id="SSF46785">
    <property type="entry name" value="Winged helix' DNA-binding domain"/>
    <property type="match status" value="1"/>
</dbReference>
<dbReference type="RefSeq" id="WP_045032441.1">
    <property type="nucleotide sequence ID" value="NZ_JRHC01000005.1"/>
</dbReference>
<evidence type="ECO:0000259" key="4">
    <source>
        <dbReference type="PROSITE" id="PS50042"/>
    </source>
</evidence>
<dbReference type="EMBL" id="JRHC01000005">
    <property type="protein sequence ID" value="KJF42605.1"/>
    <property type="molecule type" value="Genomic_DNA"/>
</dbReference>
<dbReference type="Pfam" id="PF00027">
    <property type="entry name" value="cNMP_binding"/>
    <property type="match status" value="1"/>
</dbReference>
<keyword evidence="1" id="KW-0805">Transcription regulation</keyword>
<protein>
    <recommendedName>
        <fullName evidence="8">Crp/Fnr family transcriptional regulator</fullName>
    </recommendedName>
</protein>
<dbReference type="Proteomes" id="UP000032544">
    <property type="component" value="Unassembled WGS sequence"/>
</dbReference>
<comment type="caution">
    <text evidence="6">The sequence shown here is derived from an EMBL/GenBank/DDBJ whole genome shotgun (WGS) entry which is preliminary data.</text>
</comment>
<dbReference type="Pfam" id="PF13545">
    <property type="entry name" value="HTH_Crp_2"/>
    <property type="match status" value="1"/>
</dbReference>
<evidence type="ECO:0000256" key="3">
    <source>
        <dbReference type="ARBA" id="ARBA00023163"/>
    </source>
</evidence>
<dbReference type="GO" id="GO:0003677">
    <property type="term" value="F:DNA binding"/>
    <property type="evidence" value="ECO:0007669"/>
    <property type="project" value="UniProtKB-KW"/>
</dbReference>
<dbReference type="GO" id="GO:0003700">
    <property type="term" value="F:DNA-binding transcription factor activity"/>
    <property type="evidence" value="ECO:0007669"/>
    <property type="project" value="TreeGrafter"/>
</dbReference>
<feature type="domain" description="HTH crp-type" evidence="5">
    <location>
        <begin position="143"/>
        <end position="209"/>
    </location>
</feature>
<dbReference type="PROSITE" id="PS50042">
    <property type="entry name" value="CNMP_BINDING_3"/>
    <property type="match status" value="1"/>
</dbReference>